<dbReference type="Gramene" id="GBG75038">
    <property type="protein sequence ID" value="GBG75038"/>
    <property type="gene ID" value="CBR_g19551"/>
</dbReference>
<gene>
    <name evidence="3" type="ORF">CBR_g19551</name>
</gene>
<feature type="region of interest" description="Disordered" evidence="2">
    <location>
        <begin position="768"/>
        <end position="824"/>
    </location>
</feature>
<evidence type="ECO:0000313" key="3">
    <source>
        <dbReference type="EMBL" id="GBG75038.1"/>
    </source>
</evidence>
<evidence type="ECO:0000256" key="2">
    <source>
        <dbReference type="SAM" id="MobiDB-lite"/>
    </source>
</evidence>
<feature type="compositionally biased region" description="Basic and acidic residues" evidence="2">
    <location>
        <begin position="769"/>
        <end position="781"/>
    </location>
</feature>
<dbReference type="AlphaFoldDB" id="A0A388KYE5"/>
<feature type="compositionally biased region" description="Low complexity" evidence="2">
    <location>
        <begin position="249"/>
        <end position="268"/>
    </location>
</feature>
<dbReference type="Proteomes" id="UP000265515">
    <property type="component" value="Unassembled WGS sequence"/>
</dbReference>
<feature type="region of interest" description="Disordered" evidence="2">
    <location>
        <begin position="1"/>
        <end position="31"/>
    </location>
</feature>
<name>A0A388KYE5_CHABU</name>
<feature type="compositionally biased region" description="Low complexity" evidence="2">
    <location>
        <begin position="13"/>
        <end position="31"/>
    </location>
</feature>
<dbReference type="EMBL" id="BFEA01000216">
    <property type="protein sequence ID" value="GBG75038.1"/>
    <property type="molecule type" value="Genomic_DNA"/>
</dbReference>
<feature type="coiled-coil region" evidence="1">
    <location>
        <begin position="1001"/>
        <end position="1039"/>
    </location>
</feature>
<feature type="region of interest" description="Disordered" evidence="2">
    <location>
        <begin position="427"/>
        <end position="507"/>
    </location>
</feature>
<organism evidence="3 4">
    <name type="scientific">Chara braunii</name>
    <name type="common">Braun's stonewort</name>
    <dbReference type="NCBI Taxonomy" id="69332"/>
    <lineage>
        <taxon>Eukaryota</taxon>
        <taxon>Viridiplantae</taxon>
        <taxon>Streptophyta</taxon>
        <taxon>Charophyceae</taxon>
        <taxon>Charales</taxon>
        <taxon>Characeae</taxon>
        <taxon>Chara</taxon>
    </lineage>
</organism>
<keyword evidence="4" id="KW-1185">Reference proteome</keyword>
<evidence type="ECO:0000256" key="1">
    <source>
        <dbReference type="SAM" id="Coils"/>
    </source>
</evidence>
<comment type="caution">
    <text evidence="3">The sequence shown here is derived from an EMBL/GenBank/DDBJ whole genome shotgun (WGS) entry which is preliminary data.</text>
</comment>
<feature type="region of interest" description="Disordered" evidence="2">
    <location>
        <begin position="570"/>
        <end position="592"/>
    </location>
</feature>
<feature type="region of interest" description="Disordered" evidence="2">
    <location>
        <begin position="687"/>
        <end position="731"/>
    </location>
</feature>
<reference evidence="3 4" key="1">
    <citation type="journal article" date="2018" name="Cell">
        <title>The Chara Genome: Secondary Complexity and Implications for Plant Terrestrialization.</title>
        <authorList>
            <person name="Nishiyama T."/>
            <person name="Sakayama H."/>
            <person name="Vries J.D."/>
            <person name="Buschmann H."/>
            <person name="Saint-Marcoux D."/>
            <person name="Ullrich K.K."/>
            <person name="Haas F.B."/>
            <person name="Vanderstraeten L."/>
            <person name="Becker D."/>
            <person name="Lang D."/>
            <person name="Vosolsobe S."/>
            <person name="Rombauts S."/>
            <person name="Wilhelmsson P.K.I."/>
            <person name="Janitza P."/>
            <person name="Kern R."/>
            <person name="Heyl A."/>
            <person name="Rumpler F."/>
            <person name="Villalobos L.I.A.C."/>
            <person name="Clay J.M."/>
            <person name="Skokan R."/>
            <person name="Toyoda A."/>
            <person name="Suzuki Y."/>
            <person name="Kagoshima H."/>
            <person name="Schijlen E."/>
            <person name="Tajeshwar N."/>
            <person name="Catarino B."/>
            <person name="Hetherington A.J."/>
            <person name="Saltykova A."/>
            <person name="Bonnot C."/>
            <person name="Breuninger H."/>
            <person name="Symeonidi A."/>
            <person name="Radhakrishnan G.V."/>
            <person name="Van Nieuwerburgh F."/>
            <person name="Deforce D."/>
            <person name="Chang C."/>
            <person name="Karol K.G."/>
            <person name="Hedrich R."/>
            <person name="Ulvskov P."/>
            <person name="Glockner G."/>
            <person name="Delwiche C.F."/>
            <person name="Petrasek J."/>
            <person name="Van de Peer Y."/>
            <person name="Friml J."/>
            <person name="Beilby M."/>
            <person name="Dolan L."/>
            <person name="Kohara Y."/>
            <person name="Sugano S."/>
            <person name="Fujiyama A."/>
            <person name="Delaux P.-M."/>
            <person name="Quint M."/>
            <person name="TheiBen G."/>
            <person name="Hagemann M."/>
            <person name="Harholt J."/>
            <person name="Dunand C."/>
            <person name="Zachgo S."/>
            <person name="Langdale J."/>
            <person name="Maumus F."/>
            <person name="Straeten D.V.D."/>
            <person name="Gould S.B."/>
            <person name="Rensing S.A."/>
        </authorList>
    </citation>
    <scope>NUCLEOTIDE SEQUENCE [LARGE SCALE GENOMIC DNA]</scope>
    <source>
        <strain evidence="3 4">S276</strain>
    </source>
</reference>
<sequence length="1083" mass="111631">MSGENSVSELAESRSPSSTAPSSSSSPCSPDLPSCRLITTVPAEIANGGKPSEQPLVVLGGKASCRRKFVINVHLVDEDGCLVNADMNIVASVAYAHDKAPVIRYDKPPLAEPPLFTTFNGVEFPAVERPTRMIAGRASFKLAISLLSSKCDNRLFCICFTPQPSADREGAPICAPTYSKPIRSISRKRSRSGSACATAGGGAGGGGGARLALCNGTSSGASPFGNITATALPLPAPPESRVFSSHTTAGSPASAIPSSPDAPLAPGAAATAPAAAAACQGLTPGPTARHPFHSVCEKTLSQHQHQLDHHHSRCQEYSADKHAALRQQQVPRHYGIGIGNGNGNGELQGNLSTQLQRQLTLGLISNGGGEVGGRDRGLNNFAVGGHQETVRRFHQAAAGEAAASGGVGGGEGLDMAASRAPRGYGAAAASSCRPRSDSSMTMKRESSGGWCADDLPQLATPEASTSEGEEETTRLNLFTGARRGESVRQAQQYPTEATKVRSGPPAGLPRLHSSVVSSPASYVSRLHCLAAAASAAVSGSCPPSGPAAGTSGAELSSSSRKHLLSAVAGLPHPGQWTKDDAGLASASASAPMPPAVSMREMIVGSGGSGAEAGSARKTLEPAQLKNDACTASHVSDRHDDGGERGELGDDRSVSPPPVSIVRPQPHVAVNAHLVAALTASLRPVASNVSEGQDCPNHEGGPTTAGNSSASVDWSVRRKRGSEIGNDDPRRRARYTLEKEAQGVPAPSASTGGNEGGAEIAAAAAVLADRPNDGSERDDRPRSAAQQQADCCRSSSGDSLTSHSTHPIGVAGGDGGSTSGRRGESCAGTAAAACNPTVNCSAFSPPTSLSLLSRPTMSLPSPPHQMMCWSADSDDSNLPAKKRKISPSSCMVDLLSPDTPLMMQSTISSSQKGGGSGDLLSLSSFLQPSDGLFLGLLTHSHSEGRLGANRAWNAGLRGEGTAGVGQCGVANESADLGRLCCASGECNVDKPPVTSSLIDQILEEEERCLQLFENSVQLAERELERRKDELRMKRMRYMEDEARVRAFFLQSHPSSWTADSVGANHRGRGSCTNAFSAGSNLRTS</sequence>
<feature type="region of interest" description="Disordered" evidence="2">
    <location>
        <begin position="621"/>
        <end position="662"/>
    </location>
</feature>
<dbReference type="OrthoDB" id="10263919at2759"/>
<protein>
    <submittedName>
        <fullName evidence="3">Uncharacterized protein</fullName>
    </submittedName>
</protein>
<accession>A0A388KYE5</accession>
<feature type="compositionally biased region" description="Basic and acidic residues" evidence="2">
    <location>
        <begin position="634"/>
        <end position="652"/>
    </location>
</feature>
<proteinExistence type="predicted"/>
<feature type="region of interest" description="Disordered" evidence="2">
    <location>
        <begin position="736"/>
        <end position="755"/>
    </location>
</feature>
<feature type="compositionally biased region" description="Low complexity" evidence="2">
    <location>
        <begin position="793"/>
        <end position="805"/>
    </location>
</feature>
<evidence type="ECO:0000313" key="4">
    <source>
        <dbReference type="Proteomes" id="UP000265515"/>
    </source>
</evidence>
<feature type="region of interest" description="Disordered" evidence="2">
    <location>
        <begin position="238"/>
        <end position="268"/>
    </location>
</feature>
<keyword evidence="1" id="KW-0175">Coiled coil</keyword>